<protein>
    <submittedName>
        <fullName evidence="2">DUF2075 domain-containing protein</fullName>
    </submittedName>
</protein>
<dbReference type="EMBL" id="VOHM01000004">
    <property type="protein sequence ID" value="TWT28569.1"/>
    <property type="molecule type" value="Genomic_DNA"/>
</dbReference>
<dbReference type="Gene3D" id="3.40.50.300">
    <property type="entry name" value="P-loop containing nucleotide triphosphate hydrolases"/>
    <property type="match status" value="1"/>
</dbReference>
<keyword evidence="3" id="KW-1185">Reference proteome</keyword>
<dbReference type="Pfam" id="PF09848">
    <property type="entry name" value="SLFN-g3_helicase"/>
    <property type="match status" value="1"/>
</dbReference>
<gene>
    <name evidence="2" type="ORF">FRX94_03090</name>
</gene>
<feature type="domain" description="GIY-YIG" evidence="1">
    <location>
        <begin position="27"/>
        <end position="113"/>
    </location>
</feature>
<dbReference type="AlphaFoldDB" id="A0A5C5US35"/>
<comment type="caution">
    <text evidence="2">The sequence shown here is derived from an EMBL/GenBank/DDBJ whole genome shotgun (WGS) entry which is preliminary data.</text>
</comment>
<dbReference type="InterPro" id="IPR027417">
    <property type="entry name" value="P-loop_NTPase"/>
</dbReference>
<proteinExistence type="predicted"/>
<dbReference type="CDD" id="cd10439">
    <property type="entry name" value="GIY-YIG_COG3410"/>
    <property type="match status" value="1"/>
</dbReference>
<name>A0A5C5US35_9CORY</name>
<evidence type="ECO:0000313" key="2">
    <source>
        <dbReference type="EMBL" id="TWT28569.1"/>
    </source>
</evidence>
<dbReference type="InterPro" id="IPR018647">
    <property type="entry name" value="SLFN_3-like_DNA/RNA_helicase"/>
</dbReference>
<accession>A0A5C5US35</accession>
<organism evidence="2 3">
    <name type="scientific">Corynebacterium canis</name>
    <dbReference type="NCBI Taxonomy" id="679663"/>
    <lineage>
        <taxon>Bacteria</taxon>
        <taxon>Bacillati</taxon>
        <taxon>Actinomycetota</taxon>
        <taxon>Actinomycetes</taxon>
        <taxon>Mycobacteriales</taxon>
        <taxon>Corynebacteriaceae</taxon>
        <taxon>Corynebacterium</taxon>
    </lineage>
</organism>
<dbReference type="Proteomes" id="UP000320791">
    <property type="component" value="Unassembled WGS sequence"/>
</dbReference>
<dbReference type="InterPro" id="IPR000305">
    <property type="entry name" value="GIY-YIG_endonuc"/>
</dbReference>
<dbReference type="InterPro" id="IPR003593">
    <property type="entry name" value="AAA+_ATPase"/>
</dbReference>
<evidence type="ECO:0000313" key="3">
    <source>
        <dbReference type="Proteomes" id="UP000320791"/>
    </source>
</evidence>
<sequence>MSDFRILNYAFDHGIEREAESNRQLSNWPVVYLLHRPAPSNSSGPRQPGLIYIGESLNFIKRMKQHLKTPEKQQLKTVALVLSEKFHKSACLDLESKLIQLAAGDASNQVLNQNVGILDSDYYNRSVYRRTFDEIFEQLRHQGLFQRSIPEIVNSELFKLSPFKALNYDQAIAAEDIMEGLAQDLADNANKHGNVVIVEGDPGTGKTVIAIYLMKLLSDIANCTDDSNIDADTMFSEFFVEGNRELFQNRKIALVVPQQSLRKSIENVFKQTPGLDKSMVHTAFTIAESPEIYDVVLVDEAHRLNRLAAQSVGAMTKRFKDINQTLFHGEKPDANQLDWLKAKARNLILMYDSNQTIRPADAPKEVYSGVSRTYHLTTQMRSAGGNDYIEYIKRIFSPYPPDSITSFGDYEVGLFRSPAKMIQRIYDYEQRDGLARIVAGYAWEWVSKKNPELYDIDLGEGVRLKWNTTAVDWVNSPNSINESGSIHTIQGYDLNYAGVIIGRDIGYDPERQCLFVRRDQYFDKAGKRNNNMLNITTTDEMLLEYISNIYFVLLTRGIRGTFIHAVDPLVSEYLTQFFHYID</sequence>
<reference evidence="2 3" key="1">
    <citation type="submission" date="2019-08" db="EMBL/GenBank/DDBJ databases">
        <authorList>
            <person name="Lei W."/>
        </authorList>
    </citation>
    <scope>NUCLEOTIDE SEQUENCE [LARGE SCALE GENOMIC DNA]</scope>
    <source>
        <strain evidence="2 3">CCUG 58627</strain>
    </source>
</reference>
<dbReference type="SMART" id="SM00382">
    <property type="entry name" value="AAA"/>
    <property type="match status" value="1"/>
</dbReference>
<dbReference type="RefSeq" id="WP_146323655.1">
    <property type="nucleotide sequence ID" value="NZ_BAABLR010000014.1"/>
</dbReference>
<dbReference type="OrthoDB" id="3193269at2"/>
<dbReference type="SUPFAM" id="SSF52540">
    <property type="entry name" value="P-loop containing nucleoside triphosphate hydrolases"/>
    <property type="match status" value="1"/>
</dbReference>
<dbReference type="PROSITE" id="PS50164">
    <property type="entry name" value="GIY_YIG"/>
    <property type="match status" value="1"/>
</dbReference>
<evidence type="ECO:0000259" key="1">
    <source>
        <dbReference type="PROSITE" id="PS50164"/>
    </source>
</evidence>